<dbReference type="AlphaFoldDB" id="A0A445JX85"/>
<feature type="non-terminal residue" evidence="2">
    <location>
        <position position="270"/>
    </location>
</feature>
<dbReference type="Proteomes" id="UP000289340">
    <property type="component" value="Chromosome 7"/>
</dbReference>
<dbReference type="EMBL" id="QZWG01000007">
    <property type="protein sequence ID" value="RZC03069.1"/>
    <property type="molecule type" value="Genomic_DNA"/>
</dbReference>
<feature type="non-terminal residue" evidence="2">
    <location>
        <position position="1"/>
    </location>
</feature>
<protein>
    <recommendedName>
        <fullName evidence="1">TOD1/MUCI70 glycosyltransferase-like domain-containing protein</fullName>
    </recommendedName>
</protein>
<name>A0A445JX85_GLYSO</name>
<gene>
    <name evidence="2" type="ORF">D0Y65_017939</name>
</gene>
<dbReference type="PANTHER" id="PTHR12956">
    <property type="entry name" value="ALKALINE CERAMIDASE-RELATED"/>
    <property type="match status" value="1"/>
</dbReference>
<dbReference type="InterPro" id="IPR006852">
    <property type="entry name" value="TOD1_MUCI70"/>
</dbReference>
<evidence type="ECO:0000313" key="3">
    <source>
        <dbReference type="Proteomes" id="UP000289340"/>
    </source>
</evidence>
<organism evidence="2 3">
    <name type="scientific">Glycine soja</name>
    <name type="common">Wild soybean</name>
    <dbReference type="NCBI Taxonomy" id="3848"/>
    <lineage>
        <taxon>Eukaryota</taxon>
        <taxon>Viridiplantae</taxon>
        <taxon>Streptophyta</taxon>
        <taxon>Embryophyta</taxon>
        <taxon>Tracheophyta</taxon>
        <taxon>Spermatophyta</taxon>
        <taxon>Magnoliopsida</taxon>
        <taxon>eudicotyledons</taxon>
        <taxon>Gunneridae</taxon>
        <taxon>Pentapetalae</taxon>
        <taxon>rosids</taxon>
        <taxon>fabids</taxon>
        <taxon>Fabales</taxon>
        <taxon>Fabaceae</taxon>
        <taxon>Papilionoideae</taxon>
        <taxon>50 kb inversion clade</taxon>
        <taxon>NPAAA clade</taxon>
        <taxon>indigoferoid/millettioid clade</taxon>
        <taxon>Phaseoleae</taxon>
        <taxon>Glycine</taxon>
        <taxon>Glycine subgen. Soja</taxon>
    </lineage>
</organism>
<comment type="caution">
    <text evidence="2">The sequence shown here is derived from an EMBL/GenBank/DDBJ whole genome shotgun (WGS) entry which is preliminary data.</text>
</comment>
<dbReference type="InterPro" id="IPR048354">
    <property type="entry name" value="TOD1_MUCI70_glycTrfase_dom"/>
</dbReference>
<dbReference type="PANTHER" id="PTHR12956:SF38">
    <property type="entry name" value="HEXOSYLTRANSFERASE MUCI70-RELATED"/>
    <property type="match status" value="1"/>
</dbReference>
<reference evidence="2 3" key="1">
    <citation type="submission" date="2018-09" db="EMBL/GenBank/DDBJ databases">
        <title>A high-quality reference genome of wild soybean provides a powerful tool to mine soybean genomes.</title>
        <authorList>
            <person name="Xie M."/>
            <person name="Chung C.Y.L."/>
            <person name="Li M.-W."/>
            <person name="Wong F.-L."/>
            <person name="Chan T.-F."/>
            <person name="Lam H.-M."/>
        </authorList>
    </citation>
    <scope>NUCLEOTIDE SEQUENCE [LARGE SCALE GENOMIC DNA]</scope>
    <source>
        <strain evidence="3">cv. W05</strain>
        <tissue evidence="2">Hypocotyl of etiolated seedlings</tissue>
    </source>
</reference>
<sequence>VSACPVCYLPVDEAIALMPKLPSPSPVLKNLAFIYEETLSRNGEFGGSNFGGYPILRQRNESFDIGTKPDHNTGFDMDEDDLIEMEQCHDVVDALAIFGNFDEINDPTNISDYSKETICFLMFVDEEIESNLRSSARLGTRKKIGLWRIIVSHNLPYTDPRGTGKIPKLLLHRMVPNAHYSIWLDRKLELLVDPYQILERLLWRKNAIFAISKHYRCFDVFVEAEANKAAGKYENASIDFQNDFYKNEGLTPYAEAKLPFISDVPEGCVI</sequence>
<evidence type="ECO:0000313" key="2">
    <source>
        <dbReference type="EMBL" id="RZC03069.1"/>
    </source>
</evidence>
<proteinExistence type="predicted"/>
<feature type="domain" description="TOD1/MUCI70 glycosyltransferase-like" evidence="1">
    <location>
        <begin position="31"/>
        <end position="270"/>
    </location>
</feature>
<dbReference type="Pfam" id="PF04765">
    <property type="entry name" value="TOD1_MUCI70"/>
    <property type="match status" value="1"/>
</dbReference>
<evidence type="ECO:0000259" key="1">
    <source>
        <dbReference type="Pfam" id="PF04765"/>
    </source>
</evidence>
<accession>A0A445JX85</accession>
<keyword evidence="3" id="KW-1185">Reference proteome</keyword>